<feature type="compositionally biased region" description="Low complexity" evidence="7">
    <location>
        <begin position="253"/>
        <end position="277"/>
    </location>
</feature>
<dbReference type="FunCoup" id="A3GGD2">
    <property type="interactions" value="643"/>
</dbReference>
<dbReference type="FunFam" id="3.40.1810.10:FF:000013">
    <property type="entry name" value="Transcription factor, MADS-box"/>
    <property type="match status" value="1"/>
</dbReference>
<dbReference type="GO" id="GO:0008301">
    <property type="term" value="F:DNA binding, bending"/>
    <property type="evidence" value="ECO:0007669"/>
    <property type="project" value="UniProtKB-ARBA"/>
</dbReference>
<comment type="subcellular location">
    <subcellularLocation>
        <location evidence="1">Nucleus</location>
    </subcellularLocation>
</comment>
<dbReference type="EMBL" id="AAVQ01000001">
    <property type="protein sequence ID" value="EAZ63499.2"/>
    <property type="molecule type" value="Genomic_DNA"/>
</dbReference>
<gene>
    <name evidence="9" type="primary">RLM1</name>
    <name evidence="9" type="ORF">PICST_68747</name>
</gene>
<evidence type="ECO:0000256" key="7">
    <source>
        <dbReference type="SAM" id="MobiDB-lite"/>
    </source>
</evidence>
<dbReference type="PROSITE" id="PS50066">
    <property type="entry name" value="MADS_BOX_2"/>
    <property type="match status" value="1"/>
</dbReference>
<evidence type="ECO:0000313" key="9">
    <source>
        <dbReference type="EMBL" id="EAZ63499.2"/>
    </source>
</evidence>
<dbReference type="SUPFAM" id="SSF55455">
    <property type="entry name" value="SRF-like"/>
    <property type="match status" value="1"/>
</dbReference>
<dbReference type="OrthoDB" id="1898716at2759"/>
<feature type="compositionally biased region" description="Acidic residues" evidence="7">
    <location>
        <begin position="111"/>
        <end position="129"/>
    </location>
</feature>
<feature type="domain" description="MADS-box" evidence="8">
    <location>
        <begin position="1"/>
        <end position="61"/>
    </location>
</feature>
<dbReference type="Pfam" id="PF00319">
    <property type="entry name" value="SRF-TF"/>
    <property type="match status" value="1"/>
</dbReference>
<dbReference type="GeneID" id="4851331"/>
<dbReference type="OMA" id="APQDWPS"/>
<dbReference type="PROSITE" id="PS00350">
    <property type="entry name" value="MADS_BOX_1"/>
    <property type="match status" value="1"/>
</dbReference>
<feature type="region of interest" description="Disordered" evidence="7">
    <location>
        <begin position="462"/>
        <end position="517"/>
    </location>
</feature>
<feature type="compositionally biased region" description="Polar residues" evidence="7">
    <location>
        <begin position="188"/>
        <end position="198"/>
    </location>
</feature>
<proteinExistence type="inferred from homology"/>
<evidence type="ECO:0000256" key="1">
    <source>
        <dbReference type="ARBA" id="ARBA00004123"/>
    </source>
</evidence>
<dbReference type="Proteomes" id="UP000002258">
    <property type="component" value="Chromosome 1"/>
</dbReference>
<sequence>MGRRKIEIQPLTDDRNRTVTFVKRKAGLFKKAHELAVLCQVDLAVIIVGSNNKIYEFSSVDTGELIKSYQHTCKTKQPQESKSPENYGNYRKKKFLNESLSRKSGASVLEEVDHDMDENEVDSEYDSDSPEPKRHKRSYSDYSKNTNSKVFNSNRPPPPPPPHHISLSNMPTFNNPTTFRMKEDDINTPGSTASNATDKVSHKRDDSTSSNQRPVLRVQIPTDAKSNSSNNKSSINDSARTITAIDTNMQNTSNNLNINNNHINQNHNQNHTNNSNLPNINTPKYSSFASFRSPDSRKPTLPLPIQSKSQTSSPASATAPPLPIVNNGANMAINSNVANPNAMYYSSIPQGSPSNPYPNGILPTPILNQVFNQQYGQQLANGNDPHSGNAKFRPPIFTNLPNNVGEQTPISGLPSRYVNDMFPSPSNFYAPQDWPSGNTGMTPIHANIPQYFMNMLPSAGPSSAFPGNPGTKLPANVQQQQTSPAPATVPPKDGPLSPTIFMGTNAKIKLEEKKDSK</sequence>
<dbReference type="STRING" id="322104.A3GGD2"/>
<dbReference type="RefSeq" id="XP_001387522.2">
    <property type="nucleotide sequence ID" value="XM_001387485.1"/>
</dbReference>
<name>A3GGD2_PICST</name>
<dbReference type="eggNOG" id="KOG0014">
    <property type="taxonomic scope" value="Eukaryota"/>
</dbReference>
<feature type="region of interest" description="Disordered" evidence="7">
    <location>
        <begin position="111"/>
        <end position="238"/>
    </location>
</feature>
<feature type="compositionally biased region" description="Polar residues" evidence="7">
    <location>
        <begin position="166"/>
        <end position="178"/>
    </location>
</feature>
<dbReference type="GO" id="GO:0045944">
    <property type="term" value="P:positive regulation of transcription by RNA polymerase II"/>
    <property type="evidence" value="ECO:0007669"/>
    <property type="project" value="InterPro"/>
</dbReference>
<keyword evidence="2" id="KW-0805">Transcription regulation</keyword>
<dbReference type="InterPro" id="IPR002100">
    <property type="entry name" value="TF_MADSbox"/>
</dbReference>
<dbReference type="PANTHER" id="PTHR48019">
    <property type="entry name" value="SERUM RESPONSE FACTOR HOMOLOG"/>
    <property type="match status" value="1"/>
</dbReference>
<feature type="region of interest" description="Disordered" evidence="7">
    <location>
        <begin position="253"/>
        <end position="321"/>
    </location>
</feature>
<feature type="compositionally biased region" description="Basic and acidic residues" evidence="7">
    <location>
        <begin position="508"/>
        <end position="517"/>
    </location>
</feature>
<dbReference type="GO" id="GO:0000977">
    <property type="term" value="F:RNA polymerase II transcription regulatory region sequence-specific DNA binding"/>
    <property type="evidence" value="ECO:0007669"/>
    <property type="project" value="InterPro"/>
</dbReference>
<dbReference type="KEGG" id="pic:PICST_68747"/>
<protein>
    <submittedName>
        <fullName evidence="9">Transcription factor of the MADS box family</fullName>
    </submittedName>
</protein>
<dbReference type="InterPro" id="IPR050142">
    <property type="entry name" value="MADS-box/MEF2_TF"/>
</dbReference>
<keyword evidence="5" id="KW-0539">Nucleus</keyword>
<dbReference type="GO" id="GO:0005634">
    <property type="term" value="C:nucleus"/>
    <property type="evidence" value="ECO:0007669"/>
    <property type="project" value="UniProtKB-SubCell"/>
</dbReference>
<evidence type="ECO:0000256" key="5">
    <source>
        <dbReference type="ARBA" id="ARBA00023242"/>
    </source>
</evidence>
<evidence type="ECO:0000256" key="4">
    <source>
        <dbReference type="ARBA" id="ARBA00023163"/>
    </source>
</evidence>
<dbReference type="Gene3D" id="3.40.1810.10">
    <property type="entry name" value="Transcription factor, MADS-box"/>
    <property type="match status" value="1"/>
</dbReference>
<accession>A3GGD2</accession>
<evidence type="ECO:0000256" key="3">
    <source>
        <dbReference type="ARBA" id="ARBA00023125"/>
    </source>
</evidence>
<feature type="compositionally biased region" description="Low complexity" evidence="7">
    <location>
        <begin position="223"/>
        <end position="238"/>
    </location>
</feature>
<comment type="caution">
    <text evidence="9">The sequence shown here is derived from an EMBL/GenBank/DDBJ whole genome shotgun (WGS) entry which is preliminary data.</text>
</comment>
<evidence type="ECO:0000256" key="6">
    <source>
        <dbReference type="ARBA" id="ARBA00025805"/>
    </source>
</evidence>
<comment type="similarity">
    <text evidence="6">Belongs to the MEF2 family.</text>
</comment>
<evidence type="ECO:0000256" key="2">
    <source>
        <dbReference type="ARBA" id="ARBA00023015"/>
    </source>
</evidence>
<dbReference type="PRINTS" id="PR00404">
    <property type="entry name" value="MADSDOMAIN"/>
</dbReference>
<dbReference type="SMART" id="SM00432">
    <property type="entry name" value="MADS"/>
    <property type="match status" value="1"/>
</dbReference>
<feature type="compositionally biased region" description="Polar residues" evidence="7">
    <location>
        <begin position="278"/>
        <end position="290"/>
    </location>
</feature>
<reference evidence="9 10" key="1">
    <citation type="journal article" date="2007" name="Nat. Biotechnol.">
        <title>Genome sequence of the lignocellulose-bioconverting and xylose-fermenting yeast Pichia stipitis.</title>
        <authorList>
            <person name="Jeffries T.W."/>
            <person name="Grigoriev I.V."/>
            <person name="Grimwood J."/>
            <person name="Laplaza J.M."/>
            <person name="Aerts A."/>
            <person name="Salamov A."/>
            <person name="Schmutz J."/>
            <person name="Lindquist E."/>
            <person name="Dehal P."/>
            <person name="Shapiro H."/>
            <person name="Jin Y.S."/>
            <person name="Passoth V."/>
            <person name="Richardson P.M."/>
        </authorList>
    </citation>
    <scope>NUCLEOTIDE SEQUENCE [LARGE SCALE GENOMIC DNA]</scope>
    <source>
        <strain evidence="10">ATCC 58785 / CBS 6054 / NBRC 10063 / NRRL Y-11545</strain>
    </source>
</reference>
<dbReference type="InParanoid" id="A3GGD2"/>
<keyword evidence="4" id="KW-0804">Transcription</keyword>
<dbReference type="InterPro" id="IPR036879">
    <property type="entry name" value="TF_MADSbox_sf"/>
</dbReference>
<dbReference type="HOGENOM" id="CLU_022543_0_0_1"/>
<keyword evidence="3" id="KW-0238">DNA-binding</keyword>
<organism evidence="9 10">
    <name type="scientific">Scheffersomyces stipitis (strain ATCC 58785 / CBS 6054 / NBRC 10063 / NRRL Y-11545)</name>
    <name type="common">Yeast</name>
    <name type="synonym">Pichia stipitis</name>
    <dbReference type="NCBI Taxonomy" id="322104"/>
    <lineage>
        <taxon>Eukaryota</taxon>
        <taxon>Fungi</taxon>
        <taxon>Dikarya</taxon>
        <taxon>Ascomycota</taxon>
        <taxon>Saccharomycotina</taxon>
        <taxon>Pichiomycetes</taxon>
        <taxon>Debaryomycetaceae</taxon>
        <taxon>Scheffersomyces</taxon>
    </lineage>
</organism>
<keyword evidence="10" id="KW-1185">Reference proteome</keyword>
<evidence type="ECO:0000313" key="10">
    <source>
        <dbReference type="Proteomes" id="UP000002258"/>
    </source>
</evidence>
<dbReference type="AlphaFoldDB" id="A3GGD2"/>
<dbReference type="GO" id="GO:0033554">
    <property type="term" value="P:cellular response to stress"/>
    <property type="evidence" value="ECO:0007669"/>
    <property type="project" value="UniProtKB-ARBA"/>
</dbReference>
<dbReference type="CDD" id="cd00265">
    <property type="entry name" value="MADS_MEF2_like"/>
    <property type="match status" value="1"/>
</dbReference>
<dbReference type="GO" id="GO:0046983">
    <property type="term" value="F:protein dimerization activity"/>
    <property type="evidence" value="ECO:0007669"/>
    <property type="project" value="InterPro"/>
</dbReference>
<feature type="compositionally biased region" description="Polar residues" evidence="7">
    <location>
        <begin position="140"/>
        <end position="154"/>
    </location>
</feature>
<feature type="compositionally biased region" description="Polar residues" evidence="7">
    <location>
        <begin position="476"/>
        <end position="485"/>
    </location>
</feature>
<dbReference type="InterPro" id="IPR033896">
    <property type="entry name" value="MEF2-like_N"/>
</dbReference>
<evidence type="ECO:0000259" key="8">
    <source>
        <dbReference type="PROSITE" id="PS50066"/>
    </source>
</evidence>